<feature type="transmembrane region" description="Helical" evidence="4">
    <location>
        <begin position="282"/>
        <end position="304"/>
    </location>
</feature>
<dbReference type="InterPro" id="IPR011701">
    <property type="entry name" value="MFS"/>
</dbReference>
<dbReference type="SUPFAM" id="SSF103473">
    <property type="entry name" value="MFS general substrate transporter"/>
    <property type="match status" value="1"/>
</dbReference>
<proteinExistence type="predicted"/>
<keyword evidence="3 4" id="KW-0472">Membrane</keyword>
<dbReference type="PANTHER" id="PTHR23534">
    <property type="entry name" value="MFS PERMEASE"/>
    <property type="match status" value="1"/>
</dbReference>
<feature type="domain" description="Major facilitator superfamily (MFS) profile" evidence="5">
    <location>
        <begin position="216"/>
        <end position="397"/>
    </location>
</feature>
<evidence type="ECO:0000256" key="1">
    <source>
        <dbReference type="ARBA" id="ARBA00022692"/>
    </source>
</evidence>
<name>A0AAU7JJR1_9HYPH</name>
<feature type="transmembrane region" description="Helical" evidence="4">
    <location>
        <begin position="106"/>
        <end position="128"/>
    </location>
</feature>
<protein>
    <submittedName>
        <fullName evidence="6">MFS transporter</fullName>
    </submittedName>
</protein>
<dbReference type="GO" id="GO:0022857">
    <property type="term" value="F:transmembrane transporter activity"/>
    <property type="evidence" value="ECO:0007669"/>
    <property type="project" value="InterPro"/>
</dbReference>
<dbReference type="InterPro" id="IPR036259">
    <property type="entry name" value="MFS_trans_sf"/>
</dbReference>
<evidence type="ECO:0000256" key="3">
    <source>
        <dbReference type="ARBA" id="ARBA00023136"/>
    </source>
</evidence>
<dbReference type="AlphaFoldDB" id="A0AAU7JJR1"/>
<feature type="transmembrane region" description="Helical" evidence="4">
    <location>
        <begin position="140"/>
        <end position="159"/>
    </location>
</feature>
<feature type="transmembrane region" description="Helical" evidence="4">
    <location>
        <begin position="310"/>
        <end position="334"/>
    </location>
</feature>
<dbReference type="PROSITE" id="PS50850">
    <property type="entry name" value="MFS"/>
    <property type="match status" value="1"/>
</dbReference>
<dbReference type="Pfam" id="PF07690">
    <property type="entry name" value="MFS_1"/>
    <property type="match status" value="1"/>
</dbReference>
<reference evidence="6" key="1">
    <citation type="submission" date="2024-05" db="EMBL/GenBank/DDBJ databases">
        <authorList>
            <person name="Kim S."/>
            <person name="Heo J."/>
            <person name="Choi H."/>
            <person name="Choi Y."/>
            <person name="Kwon S.-W."/>
            <person name="Kim Y."/>
        </authorList>
    </citation>
    <scope>NUCLEOTIDE SEQUENCE</scope>
    <source>
        <strain evidence="6">KACC 23698</strain>
    </source>
</reference>
<evidence type="ECO:0000256" key="4">
    <source>
        <dbReference type="SAM" id="Phobius"/>
    </source>
</evidence>
<dbReference type="RefSeq" id="WP_406857397.1">
    <property type="nucleotide sequence ID" value="NZ_CP157484.1"/>
</dbReference>
<feature type="transmembrane region" description="Helical" evidence="4">
    <location>
        <begin position="255"/>
        <end position="275"/>
    </location>
</feature>
<evidence type="ECO:0000313" key="6">
    <source>
        <dbReference type="EMBL" id="XBO40538.1"/>
    </source>
</evidence>
<dbReference type="Gene3D" id="1.20.1250.20">
    <property type="entry name" value="MFS general substrate transporter like domains"/>
    <property type="match status" value="1"/>
</dbReference>
<gene>
    <name evidence="6" type="ORF">ABEG18_07180</name>
</gene>
<accession>A0AAU7JJR1</accession>
<feature type="transmembrane region" description="Helical" evidence="4">
    <location>
        <begin position="171"/>
        <end position="194"/>
    </location>
</feature>
<feature type="transmembrane region" description="Helical" evidence="4">
    <location>
        <begin position="50"/>
        <end position="72"/>
    </location>
</feature>
<feature type="transmembrane region" description="Helical" evidence="4">
    <location>
        <begin position="374"/>
        <end position="391"/>
    </location>
</feature>
<dbReference type="PANTHER" id="PTHR23534:SF1">
    <property type="entry name" value="MAJOR FACILITATOR SUPERFAMILY PROTEIN"/>
    <property type="match status" value="1"/>
</dbReference>
<feature type="transmembrane region" description="Helical" evidence="4">
    <location>
        <begin position="346"/>
        <end position="368"/>
    </location>
</feature>
<feature type="transmembrane region" description="Helical" evidence="4">
    <location>
        <begin position="215"/>
        <end position="235"/>
    </location>
</feature>
<evidence type="ECO:0000256" key="2">
    <source>
        <dbReference type="ARBA" id="ARBA00022989"/>
    </source>
</evidence>
<dbReference type="EMBL" id="CP157484">
    <property type="protein sequence ID" value="XBO40538.1"/>
    <property type="molecule type" value="Genomic_DNA"/>
</dbReference>
<keyword evidence="2 4" id="KW-1133">Transmembrane helix</keyword>
<sequence>MHAPLVNDRLARRNAVLLAVAQALAGANSTVVFATGAIVGAQLAPDPAWATTPISILVLGMAFGTLPIGAIARRWGRRAAFFVGAGAGCLTGLCGCLAILKSSFALFLVATFFGGLYAAVALSYRFAAADTASAAYRPRAIAYVMGGGLAAGVLGPQLIQFTMDVWPPYLFAATYLAQAAVALVAMGVLFFVRIPFPPVTAAGGGRPLLEIMRKPAFITAALCGVVSYALMNLVMTSAPLAMRMCGHAIGDSNLAIQWHVIAMYGPSFFTGSLIARFGAPRIIVAGLVMIAVAGLIDLSGVTVAHFWTGLIVLGLGWNFGFIGATALVAETCAPEERTRVQSMNDFLVFGTMAVGSFSSGHILATAGWSAVNQVVFPPVALALLVLLWRLWSRTQTA</sequence>
<dbReference type="InterPro" id="IPR020846">
    <property type="entry name" value="MFS_dom"/>
</dbReference>
<feature type="transmembrane region" description="Helical" evidence="4">
    <location>
        <begin position="79"/>
        <end position="100"/>
    </location>
</feature>
<evidence type="ECO:0000259" key="5">
    <source>
        <dbReference type="PROSITE" id="PS50850"/>
    </source>
</evidence>
<organism evidence="6">
    <name type="scientific">Alsobacter sp. KACC 23698</name>
    <dbReference type="NCBI Taxonomy" id="3149229"/>
    <lineage>
        <taxon>Bacteria</taxon>
        <taxon>Pseudomonadati</taxon>
        <taxon>Pseudomonadota</taxon>
        <taxon>Alphaproteobacteria</taxon>
        <taxon>Hyphomicrobiales</taxon>
        <taxon>Alsobacteraceae</taxon>
        <taxon>Alsobacter</taxon>
    </lineage>
</organism>
<keyword evidence="1 4" id="KW-0812">Transmembrane</keyword>